<reference evidence="2" key="1">
    <citation type="submission" date="2021-03" db="EMBL/GenBank/DDBJ databases">
        <title>Draft genome sequence of rust myrtle Austropuccinia psidii MF-1, a brazilian biotype.</title>
        <authorList>
            <person name="Quecine M.C."/>
            <person name="Pachon D.M.R."/>
            <person name="Bonatelli M.L."/>
            <person name="Correr F.H."/>
            <person name="Franceschini L.M."/>
            <person name="Leite T.F."/>
            <person name="Margarido G.R.A."/>
            <person name="Almeida C.A."/>
            <person name="Ferrarezi J.A."/>
            <person name="Labate C.A."/>
        </authorList>
    </citation>
    <scope>NUCLEOTIDE SEQUENCE</scope>
    <source>
        <strain evidence="2">MF-1</strain>
    </source>
</reference>
<sequence>MSENLDIGPPLEREAPSRIGGVKSRRLRSFSGLLGGYPGISQGPRRKLQEAEDEEGGSLGKRKNLRRLKWKLTLKVPLKLPSLQIYPFLINLLSLMLNQIPKYYRADDSIYGTAHSSSYSKG</sequence>
<name>A0A9Q3IN12_9BASI</name>
<protein>
    <submittedName>
        <fullName evidence="2">Uncharacterized protein</fullName>
    </submittedName>
</protein>
<keyword evidence="3" id="KW-1185">Reference proteome</keyword>
<dbReference type="AlphaFoldDB" id="A0A9Q3IN12"/>
<evidence type="ECO:0000313" key="3">
    <source>
        <dbReference type="Proteomes" id="UP000765509"/>
    </source>
</evidence>
<accession>A0A9Q3IN12</accession>
<organism evidence="2 3">
    <name type="scientific">Austropuccinia psidii MF-1</name>
    <dbReference type="NCBI Taxonomy" id="1389203"/>
    <lineage>
        <taxon>Eukaryota</taxon>
        <taxon>Fungi</taxon>
        <taxon>Dikarya</taxon>
        <taxon>Basidiomycota</taxon>
        <taxon>Pucciniomycotina</taxon>
        <taxon>Pucciniomycetes</taxon>
        <taxon>Pucciniales</taxon>
        <taxon>Sphaerophragmiaceae</taxon>
        <taxon>Austropuccinia</taxon>
    </lineage>
</organism>
<dbReference type="EMBL" id="AVOT02050983">
    <property type="protein sequence ID" value="MBW0546025.1"/>
    <property type="molecule type" value="Genomic_DNA"/>
</dbReference>
<gene>
    <name evidence="2" type="ORF">O181_085740</name>
</gene>
<evidence type="ECO:0000313" key="2">
    <source>
        <dbReference type="EMBL" id="MBW0546025.1"/>
    </source>
</evidence>
<evidence type="ECO:0000256" key="1">
    <source>
        <dbReference type="SAM" id="MobiDB-lite"/>
    </source>
</evidence>
<feature type="region of interest" description="Disordered" evidence="1">
    <location>
        <begin position="32"/>
        <end position="59"/>
    </location>
</feature>
<comment type="caution">
    <text evidence="2">The sequence shown here is derived from an EMBL/GenBank/DDBJ whole genome shotgun (WGS) entry which is preliminary data.</text>
</comment>
<dbReference type="Proteomes" id="UP000765509">
    <property type="component" value="Unassembled WGS sequence"/>
</dbReference>
<proteinExistence type="predicted"/>